<dbReference type="Pfam" id="PF06200">
    <property type="entry name" value="tify"/>
    <property type="match status" value="1"/>
</dbReference>
<reference evidence="5" key="3">
    <citation type="submission" date="2015-04" db="UniProtKB">
        <authorList>
            <consortium name="EnsemblPlants"/>
        </authorList>
    </citation>
    <scope>IDENTIFICATION</scope>
</reference>
<proteinExistence type="predicted"/>
<evidence type="ECO:0000313" key="6">
    <source>
        <dbReference type="Proteomes" id="UP000032180"/>
    </source>
</evidence>
<keyword evidence="6" id="KW-1185">Reference proteome</keyword>
<protein>
    <recommendedName>
        <fullName evidence="4">Tify domain-containing protein</fullName>
    </recommendedName>
</protein>
<dbReference type="PROSITE" id="PS51320">
    <property type="entry name" value="TIFY"/>
    <property type="match status" value="1"/>
</dbReference>
<dbReference type="GO" id="GO:0006355">
    <property type="term" value="P:regulation of DNA-templated transcription"/>
    <property type="evidence" value="ECO:0007669"/>
    <property type="project" value="InterPro"/>
</dbReference>
<feature type="domain" description="Tify" evidence="4">
    <location>
        <begin position="41"/>
        <end position="76"/>
    </location>
</feature>
<keyword evidence="2" id="KW-0804">Transcription</keyword>
<dbReference type="AlphaFoldDB" id="A0A0D9VYN6"/>
<dbReference type="SMART" id="SM00979">
    <property type="entry name" value="TIFY"/>
    <property type="match status" value="1"/>
</dbReference>
<dbReference type="InterPro" id="IPR045280">
    <property type="entry name" value="TIFY-like"/>
</dbReference>
<sequence length="120" mass="12347">MAAEPPADGRDPLADDAAAAAAGDEGGGEAETAASAAEALLSAGSEQLTLVYQGEVYVFDPVPPQKVQAVLLVLGGSDMPPGLVSMAVPTTFDEKLPKLWHQLKAYSGNAPWTSWSKVPL</sequence>
<dbReference type="PANTHER" id="PTHR46125:SF13">
    <property type="entry name" value="GATA TRANSCRIPTION FACTOR 19"/>
    <property type="match status" value="1"/>
</dbReference>
<dbReference type="InterPro" id="IPR010399">
    <property type="entry name" value="Tify_dom"/>
</dbReference>
<reference evidence="6" key="2">
    <citation type="submission" date="2013-12" db="EMBL/GenBank/DDBJ databases">
        <authorList>
            <person name="Yu Y."/>
            <person name="Lee S."/>
            <person name="de Baynast K."/>
            <person name="Wissotski M."/>
            <person name="Liu L."/>
            <person name="Talag J."/>
            <person name="Goicoechea J."/>
            <person name="Angelova A."/>
            <person name="Jetty R."/>
            <person name="Kudrna D."/>
            <person name="Golser W."/>
            <person name="Rivera L."/>
            <person name="Zhang J."/>
            <person name="Wing R."/>
        </authorList>
    </citation>
    <scope>NUCLEOTIDE SEQUENCE</scope>
</reference>
<evidence type="ECO:0000256" key="1">
    <source>
        <dbReference type="ARBA" id="ARBA00023015"/>
    </source>
</evidence>
<evidence type="ECO:0000256" key="3">
    <source>
        <dbReference type="SAM" id="MobiDB-lite"/>
    </source>
</evidence>
<dbReference type="Gramene" id="LPERR03G27760.1">
    <property type="protein sequence ID" value="LPERR03G27760.1"/>
    <property type="gene ID" value="LPERR03G27760"/>
</dbReference>
<dbReference type="EnsemblPlants" id="LPERR03G27760.1">
    <property type="protein sequence ID" value="LPERR03G27760.1"/>
    <property type="gene ID" value="LPERR03G27760"/>
</dbReference>
<evidence type="ECO:0000313" key="5">
    <source>
        <dbReference type="EnsemblPlants" id="LPERR03G27760.1"/>
    </source>
</evidence>
<accession>A0A0D9VYN6</accession>
<dbReference type="STRING" id="77586.A0A0D9VYN6"/>
<feature type="region of interest" description="Disordered" evidence="3">
    <location>
        <begin position="1"/>
        <end position="35"/>
    </location>
</feature>
<reference evidence="5 6" key="1">
    <citation type="submission" date="2012-08" db="EMBL/GenBank/DDBJ databases">
        <title>Oryza genome evolution.</title>
        <authorList>
            <person name="Wing R.A."/>
        </authorList>
    </citation>
    <scope>NUCLEOTIDE SEQUENCE</scope>
</reference>
<dbReference type="HOGENOM" id="CLU_2053024_0_0_1"/>
<evidence type="ECO:0000256" key="2">
    <source>
        <dbReference type="ARBA" id="ARBA00023163"/>
    </source>
</evidence>
<keyword evidence="1" id="KW-0805">Transcription regulation</keyword>
<dbReference type="Proteomes" id="UP000032180">
    <property type="component" value="Chromosome 3"/>
</dbReference>
<dbReference type="PANTHER" id="PTHR46125">
    <property type="entry name" value="GATA TRANSCRIPTION FACTOR 28"/>
    <property type="match status" value="1"/>
</dbReference>
<name>A0A0D9VYN6_9ORYZ</name>
<dbReference type="eggNOG" id="KOG1601">
    <property type="taxonomic scope" value="Eukaryota"/>
</dbReference>
<organism evidence="5 6">
    <name type="scientific">Leersia perrieri</name>
    <dbReference type="NCBI Taxonomy" id="77586"/>
    <lineage>
        <taxon>Eukaryota</taxon>
        <taxon>Viridiplantae</taxon>
        <taxon>Streptophyta</taxon>
        <taxon>Embryophyta</taxon>
        <taxon>Tracheophyta</taxon>
        <taxon>Spermatophyta</taxon>
        <taxon>Magnoliopsida</taxon>
        <taxon>Liliopsida</taxon>
        <taxon>Poales</taxon>
        <taxon>Poaceae</taxon>
        <taxon>BOP clade</taxon>
        <taxon>Oryzoideae</taxon>
        <taxon>Oryzeae</taxon>
        <taxon>Oryzinae</taxon>
        <taxon>Leersia</taxon>
    </lineage>
</organism>
<evidence type="ECO:0000259" key="4">
    <source>
        <dbReference type="PROSITE" id="PS51320"/>
    </source>
</evidence>